<gene>
    <name evidence="7 9" type="primary">spoIIAB</name>
    <name evidence="9" type="ORF">HAL01_11880</name>
</gene>
<dbReference type="RefSeq" id="WP_089801286.1">
    <property type="nucleotide sequence ID" value="NZ_BJYE01000011.1"/>
</dbReference>
<dbReference type="GO" id="GO:0005524">
    <property type="term" value="F:ATP binding"/>
    <property type="evidence" value="ECO:0007669"/>
    <property type="project" value="UniProtKB-KW"/>
</dbReference>
<sequence>MKNEVVVQFPSLSEYERLARMIVTSFMMPYDPTIDELADIKTVVSEAVTNAIIHGYEHEDGIVELKLHVNNDRLIIVIKDEGKGIEDIEQVKVPLFTTKPESERSGMGFTIMEQFMDGCHIESTLSKGTTVTLEKMLSHVSVGV</sequence>
<evidence type="ECO:0000256" key="7">
    <source>
        <dbReference type="HAMAP-Rule" id="MF_00637"/>
    </source>
</evidence>
<dbReference type="EMBL" id="BJYE01000011">
    <property type="protein sequence ID" value="GEN56724.1"/>
    <property type="molecule type" value="Genomic_DNA"/>
</dbReference>
<keyword evidence="10" id="KW-1185">Reference proteome</keyword>
<dbReference type="HAMAP" id="MF_00637">
    <property type="entry name" value="Anti_sigma_F"/>
    <property type="match status" value="1"/>
</dbReference>
<proteinExistence type="inferred from homology"/>
<dbReference type="InterPro" id="IPR050267">
    <property type="entry name" value="Anti-sigma-factor_SerPK"/>
</dbReference>
<comment type="catalytic activity">
    <reaction evidence="7">
        <text>L-seryl-[protein] + ATP = O-phospho-L-seryl-[protein] + ADP + H(+)</text>
        <dbReference type="Rhea" id="RHEA:17989"/>
        <dbReference type="Rhea" id="RHEA-COMP:9863"/>
        <dbReference type="Rhea" id="RHEA-COMP:11604"/>
        <dbReference type="ChEBI" id="CHEBI:15378"/>
        <dbReference type="ChEBI" id="CHEBI:29999"/>
        <dbReference type="ChEBI" id="CHEBI:30616"/>
        <dbReference type="ChEBI" id="CHEBI:83421"/>
        <dbReference type="ChEBI" id="CHEBI:456216"/>
        <dbReference type="EC" id="2.7.11.1"/>
    </reaction>
</comment>
<accession>A0A511X193</accession>
<dbReference type="OrthoDB" id="9768808at2"/>
<organism evidence="9 10">
    <name type="scientific">Halolactibacillus alkaliphilus</name>
    <dbReference type="NCBI Taxonomy" id="442899"/>
    <lineage>
        <taxon>Bacteria</taxon>
        <taxon>Bacillati</taxon>
        <taxon>Bacillota</taxon>
        <taxon>Bacilli</taxon>
        <taxon>Bacillales</taxon>
        <taxon>Bacillaceae</taxon>
        <taxon>Halolactibacillus</taxon>
    </lineage>
</organism>
<keyword evidence="5 7" id="KW-0067">ATP-binding</keyword>
<dbReference type="GO" id="GO:0042174">
    <property type="term" value="P:negative regulation of sporulation resulting in formation of a cellular spore"/>
    <property type="evidence" value="ECO:0007669"/>
    <property type="project" value="InterPro"/>
</dbReference>
<evidence type="ECO:0000256" key="6">
    <source>
        <dbReference type="ARBA" id="ARBA00022969"/>
    </source>
</evidence>
<dbReference type="InterPro" id="IPR036890">
    <property type="entry name" value="HATPase_C_sf"/>
</dbReference>
<comment type="caution">
    <text evidence="9">The sequence shown here is derived from an EMBL/GenBank/DDBJ whole genome shotgun (WGS) entry which is preliminary data.</text>
</comment>
<evidence type="ECO:0000313" key="9">
    <source>
        <dbReference type="EMBL" id="GEN56724.1"/>
    </source>
</evidence>
<dbReference type="EC" id="2.7.11.1" evidence="7"/>
<dbReference type="GO" id="GO:0004674">
    <property type="term" value="F:protein serine/threonine kinase activity"/>
    <property type="evidence" value="ECO:0007669"/>
    <property type="project" value="UniProtKB-KW"/>
</dbReference>
<dbReference type="InterPro" id="IPR010194">
    <property type="entry name" value="Anti-sigma_F"/>
</dbReference>
<evidence type="ECO:0000256" key="5">
    <source>
        <dbReference type="ARBA" id="ARBA00022840"/>
    </source>
</evidence>
<dbReference type="AlphaFoldDB" id="A0A511X193"/>
<dbReference type="GO" id="GO:0030436">
    <property type="term" value="P:asexual sporulation"/>
    <property type="evidence" value="ECO:0007669"/>
    <property type="project" value="UniProtKB-UniRule"/>
</dbReference>
<keyword evidence="1 7" id="KW-0723">Serine/threonine-protein kinase</keyword>
<comment type="catalytic activity">
    <reaction evidence="7">
        <text>L-threonyl-[protein] + ATP = O-phospho-L-threonyl-[protein] + ADP + H(+)</text>
        <dbReference type="Rhea" id="RHEA:46608"/>
        <dbReference type="Rhea" id="RHEA-COMP:11060"/>
        <dbReference type="Rhea" id="RHEA-COMP:11605"/>
        <dbReference type="ChEBI" id="CHEBI:15378"/>
        <dbReference type="ChEBI" id="CHEBI:30013"/>
        <dbReference type="ChEBI" id="CHEBI:30616"/>
        <dbReference type="ChEBI" id="CHEBI:61977"/>
        <dbReference type="ChEBI" id="CHEBI:456216"/>
        <dbReference type="EC" id="2.7.11.1"/>
    </reaction>
</comment>
<evidence type="ECO:0000259" key="8">
    <source>
        <dbReference type="SMART" id="SM00387"/>
    </source>
</evidence>
<protein>
    <recommendedName>
        <fullName evidence="7">Anti-sigma F factor</fullName>
        <ecNumber evidence="7">2.7.11.1</ecNumber>
    </recommendedName>
    <alternativeName>
        <fullName evidence="7">Stage II sporulation protein AB</fullName>
    </alternativeName>
</protein>
<keyword evidence="3 7" id="KW-0547">Nucleotide-binding</keyword>
<evidence type="ECO:0000256" key="4">
    <source>
        <dbReference type="ARBA" id="ARBA00022777"/>
    </source>
</evidence>
<comment type="similarity">
    <text evidence="7">Belongs to the anti-sigma-factor family.</text>
</comment>
<dbReference type="Pfam" id="PF13581">
    <property type="entry name" value="HATPase_c_2"/>
    <property type="match status" value="1"/>
</dbReference>
<comment type="function">
    <text evidence="7">Binds to sigma F and blocks its ability to form an RNA polymerase holoenzyme (E-sigma F). Phosphorylates SpoIIAA on a serine residue. This phosphorylation may enable SpoIIAA to act as an anti-anti-sigma factor that counteracts SpoIIAB and thus releases sigma F from inhibition.</text>
</comment>
<evidence type="ECO:0000256" key="1">
    <source>
        <dbReference type="ARBA" id="ARBA00022527"/>
    </source>
</evidence>
<evidence type="ECO:0000256" key="3">
    <source>
        <dbReference type="ARBA" id="ARBA00022741"/>
    </source>
</evidence>
<dbReference type="NCBIfam" id="TIGR01925">
    <property type="entry name" value="spIIAB"/>
    <property type="match status" value="1"/>
</dbReference>
<feature type="domain" description="Histidine kinase/HSP90-like ATPase" evidence="8">
    <location>
        <begin position="35"/>
        <end position="139"/>
    </location>
</feature>
<evidence type="ECO:0000256" key="2">
    <source>
        <dbReference type="ARBA" id="ARBA00022679"/>
    </source>
</evidence>
<dbReference type="SUPFAM" id="SSF55874">
    <property type="entry name" value="ATPase domain of HSP90 chaperone/DNA topoisomerase II/histidine kinase"/>
    <property type="match status" value="1"/>
</dbReference>
<keyword evidence="6 7" id="KW-0749">Sporulation</keyword>
<keyword evidence="2 7" id="KW-0808">Transferase</keyword>
<dbReference type="PANTHER" id="PTHR35526:SF3">
    <property type="entry name" value="ANTI-SIGMA-F FACTOR RSBW"/>
    <property type="match status" value="1"/>
</dbReference>
<dbReference type="STRING" id="442899.SAMN05720591_11080"/>
<reference evidence="9 10" key="1">
    <citation type="submission" date="2019-07" db="EMBL/GenBank/DDBJ databases">
        <title>Whole genome shotgun sequence of Halolactibacillus alkaliphilus NBRC 103919.</title>
        <authorList>
            <person name="Hosoyama A."/>
            <person name="Uohara A."/>
            <person name="Ohji S."/>
            <person name="Ichikawa N."/>
        </authorList>
    </citation>
    <scope>NUCLEOTIDE SEQUENCE [LARGE SCALE GENOMIC DNA]</scope>
    <source>
        <strain evidence="9 10">NBRC 103919</strain>
    </source>
</reference>
<dbReference type="Proteomes" id="UP000321400">
    <property type="component" value="Unassembled WGS sequence"/>
</dbReference>
<dbReference type="GO" id="GO:0106310">
    <property type="term" value="F:protein serine kinase activity"/>
    <property type="evidence" value="ECO:0007669"/>
    <property type="project" value="RHEA"/>
</dbReference>
<dbReference type="GO" id="GO:0016989">
    <property type="term" value="F:sigma factor antagonist activity"/>
    <property type="evidence" value="ECO:0007669"/>
    <property type="project" value="InterPro"/>
</dbReference>
<dbReference type="PANTHER" id="PTHR35526">
    <property type="entry name" value="ANTI-SIGMA-F FACTOR RSBW-RELATED"/>
    <property type="match status" value="1"/>
</dbReference>
<dbReference type="SMART" id="SM00387">
    <property type="entry name" value="HATPase_c"/>
    <property type="match status" value="1"/>
</dbReference>
<keyword evidence="4 7" id="KW-0418">Kinase</keyword>
<dbReference type="InterPro" id="IPR003594">
    <property type="entry name" value="HATPase_dom"/>
</dbReference>
<dbReference type="Gene3D" id="3.30.565.10">
    <property type="entry name" value="Histidine kinase-like ATPase, C-terminal domain"/>
    <property type="match status" value="1"/>
</dbReference>
<dbReference type="GO" id="GO:0030435">
    <property type="term" value="P:sporulation resulting in formation of a cellular spore"/>
    <property type="evidence" value="ECO:0007669"/>
    <property type="project" value="UniProtKB-KW"/>
</dbReference>
<name>A0A511X193_9BACI</name>
<evidence type="ECO:0000313" key="10">
    <source>
        <dbReference type="Proteomes" id="UP000321400"/>
    </source>
</evidence>